<feature type="compositionally biased region" description="Basic residues" evidence="1">
    <location>
        <begin position="235"/>
        <end position="256"/>
    </location>
</feature>
<keyword evidence="4" id="KW-1185">Reference proteome</keyword>
<dbReference type="PANTHER" id="PTHR33327:SF3">
    <property type="entry name" value="RNA-DIRECTED DNA POLYMERASE"/>
    <property type="match status" value="1"/>
</dbReference>
<dbReference type="InterPro" id="IPR055469">
    <property type="entry name" value="DUF7041"/>
</dbReference>
<dbReference type="Pfam" id="PF23055">
    <property type="entry name" value="DUF7041"/>
    <property type="match status" value="1"/>
</dbReference>
<proteinExistence type="predicted"/>
<protein>
    <recommendedName>
        <fullName evidence="2">DUF7041 domain-containing protein</fullName>
    </recommendedName>
</protein>
<comment type="caution">
    <text evidence="3">The sequence shown here is derived from an EMBL/GenBank/DDBJ whole genome shotgun (WGS) entry which is preliminary data.</text>
</comment>
<evidence type="ECO:0000313" key="4">
    <source>
        <dbReference type="Proteomes" id="UP001231518"/>
    </source>
</evidence>
<organism evidence="3 4">
    <name type="scientific">Mythimna separata</name>
    <name type="common">Oriental armyworm</name>
    <name type="synonym">Pseudaletia separata</name>
    <dbReference type="NCBI Taxonomy" id="271217"/>
    <lineage>
        <taxon>Eukaryota</taxon>
        <taxon>Metazoa</taxon>
        <taxon>Ecdysozoa</taxon>
        <taxon>Arthropoda</taxon>
        <taxon>Hexapoda</taxon>
        <taxon>Insecta</taxon>
        <taxon>Pterygota</taxon>
        <taxon>Neoptera</taxon>
        <taxon>Endopterygota</taxon>
        <taxon>Lepidoptera</taxon>
        <taxon>Glossata</taxon>
        <taxon>Ditrysia</taxon>
        <taxon>Noctuoidea</taxon>
        <taxon>Noctuidae</taxon>
        <taxon>Noctuinae</taxon>
        <taxon>Hadenini</taxon>
        <taxon>Mythimna</taxon>
    </lineage>
</organism>
<reference evidence="3" key="1">
    <citation type="submission" date="2023-03" db="EMBL/GenBank/DDBJ databases">
        <title>Chromosome-level genomes of two armyworms, Mythimna separata and Mythimna loreyi, provide insights into the biosynthesis and reception of sex pheromones.</title>
        <authorList>
            <person name="Zhao H."/>
        </authorList>
    </citation>
    <scope>NUCLEOTIDE SEQUENCE</scope>
    <source>
        <strain evidence="3">BeijingLab</strain>
        <tissue evidence="3">Pupa</tissue>
    </source>
</reference>
<evidence type="ECO:0000313" key="3">
    <source>
        <dbReference type="EMBL" id="KAJ8711056.1"/>
    </source>
</evidence>
<dbReference type="Proteomes" id="UP001231518">
    <property type="component" value="Chromosome 21"/>
</dbReference>
<sequence length="295" mass="33074">MPNDTEDFSDCQGSAAVKNDVASVSLPARLPPFWRQNPRLWFAQFEAAVAASKISEEQKFNLVVPLLGNSDLEQIGDIILHPPTTGKYSALKDRLISTYQESDHRQLQKLLSGLELGDNKPSQLLRKMRDLSGKLLSDEALKVMWLNQLPTQVRAVLSVNTESSLEVLAAMADKMMEHFEPATVAAVSSANPPSTSPAVNESQINAITALQISMLTKQIEKLSLEVAELRNHQYSSHRRSRQNSAHRGRSRSHSRHRTDNARKPGDPDWLCRYHYRFGNGARKCESPCSFTKREN</sequence>
<feature type="region of interest" description="Disordered" evidence="1">
    <location>
        <begin position="232"/>
        <end position="265"/>
    </location>
</feature>
<feature type="domain" description="DUF7041" evidence="2">
    <location>
        <begin position="30"/>
        <end position="111"/>
    </location>
</feature>
<dbReference type="AlphaFoldDB" id="A0AAD7YCV0"/>
<accession>A0AAD7YCV0</accession>
<name>A0AAD7YCV0_MYTSE</name>
<dbReference type="PANTHER" id="PTHR33327">
    <property type="entry name" value="ENDONUCLEASE"/>
    <property type="match status" value="1"/>
</dbReference>
<evidence type="ECO:0000256" key="1">
    <source>
        <dbReference type="SAM" id="MobiDB-lite"/>
    </source>
</evidence>
<gene>
    <name evidence="3" type="ORF">PYW07_008298</name>
</gene>
<dbReference type="EMBL" id="JARGEI010000022">
    <property type="protein sequence ID" value="KAJ8711056.1"/>
    <property type="molecule type" value="Genomic_DNA"/>
</dbReference>
<evidence type="ECO:0000259" key="2">
    <source>
        <dbReference type="Pfam" id="PF23055"/>
    </source>
</evidence>